<dbReference type="Gene3D" id="3.40.50.150">
    <property type="entry name" value="Vaccinia Virus protein VP39"/>
    <property type="match status" value="1"/>
</dbReference>
<dbReference type="InterPro" id="IPR029063">
    <property type="entry name" value="SAM-dependent_MTases_sf"/>
</dbReference>
<dbReference type="SUPFAM" id="SSF53335">
    <property type="entry name" value="S-adenosyl-L-methionine-dependent methyltransferases"/>
    <property type="match status" value="1"/>
</dbReference>
<protein>
    <recommendedName>
        <fullName evidence="3">Methyltransferase type 11 domain-containing protein</fullName>
    </recommendedName>
</protein>
<accession>A0A1G1VNJ1</accession>
<gene>
    <name evidence="1" type="ORF">A2785_02425</name>
</gene>
<dbReference type="Proteomes" id="UP000179069">
    <property type="component" value="Unassembled WGS sequence"/>
</dbReference>
<sequence length="218" mass="24489">MRPENYNPLTLTEPNIDTLSLSLIPENSRVLDLGCSSGYLGNVMCKELGCTVIGVEKNKKLAAISKKLLTNVIIGDIENSSTLRQIAQNGPYDLIFASAVLEHLVHPEANVRTLSKQLKRGGSFIITLPNIVHWTARLAILRGNFTYQDAGLFDKTHLHFYTLESARAFLRSCQLNSVHEDFEFFGPKLLSPLFRMFPALFAYQFVFKAKPNAHAHRK</sequence>
<evidence type="ECO:0000313" key="2">
    <source>
        <dbReference type="Proteomes" id="UP000179069"/>
    </source>
</evidence>
<dbReference type="EMBL" id="MHCI01000008">
    <property type="protein sequence ID" value="OGY16968.1"/>
    <property type="molecule type" value="Genomic_DNA"/>
</dbReference>
<reference evidence="1 2" key="1">
    <citation type="journal article" date="2016" name="Nat. Commun.">
        <title>Thousands of microbial genomes shed light on interconnected biogeochemical processes in an aquifer system.</title>
        <authorList>
            <person name="Anantharaman K."/>
            <person name="Brown C.T."/>
            <person name="Hug L.A."/>
            <person name="Sharon I."/>
            <person name="Castelle C.J."/>
            <person name="Probst A.J."/>
            <person name="Thomas B.C."/>
            <person name="Singh A."/>
            <person name="Wilkins M.J."/>
            <person name="Karaoz U."/>
            <person name="Brodie E.L."/>
            <person name="Williams K.H."/>
            <person name="Hubbard S.S."/>
            <person name="Banfield J.F."/>
        </authorList>
    </citation>
    <scope>NUCLEOTIDE SEQUENCE [LARGE SCALE GENOMIC DNA]</scope>
</reference>
<dbReference type="PANTHER" id="PTHR43861">
    <property type="entry name" value="TRANS-ACONITATE 2-METHYLTRANSFERASE-RELATED"/>
    <property type="match status" value="1"/>
</dbReference>
<name>A0A1G1VNJ1_9BACT</name>
<dbReference type="PANTHER" id="PTHR43861:SF6">
    <property type="entry name" value="METHYLTRANSFERASE TYPE 11"/>
    <property type="match status" value="1"/>
</dbReference>
<evidence type="ECO:0000313" key="1">
    <source>
        <dbReference type="EMBL" id="OGY16968.1"/>
    </source>
</evidence>
<dbReference type="CDD" id="cd02440">
    <property type="entry name" value="AdoMet_MTases"/>
    <property type="match status" value="1"/>
</dbReference>
<evidence type="ECO:0008006" key="3">
    <source>
        <dbReference type="Google" id="ProtNLM"/>
    </source>
</evidence>
<dbReference type="Pfam" id="PF13489">
    <property type="entry name" value="Methyltransf_23"/>
    <property type="match status" value="1"/>
</dbReference>
<organism evidence="1 2">
    <name type="scientific">Candidatus Chisholmbacteria bacterium RIFCSPHIGHO2_01_FULL_49_18</name>
    <dbReference type="NCBI Taxonomy" id="1797590"/>
    <lineage>
        <taxon>Bacteria</taxon>
        <taxon>Candidatus Chisholmiibacteriota</taxon>
    </lineage>
</organism>
<comment type="caution">
    <text evidence="1">The sequence shown here is derived from an EMBL/GenBank/DDBJ whole genome shotgun (WGS) entry which is preliminary data.</text>
</comment>
<proteinExistence type="predicted"/>
<dbReference type="AlphaFoldDB" id="A0A1G1VNJ1"/>